<evidence type="ECO:0000256" key="8">
    <source>
        <dbReference type="PROSITE-ProRule" id="PRU00152"/>
    </source>
</evidence>
<feature type="transmembrane region" description="Helical" evidence="9">
    <location>
        <begin position="1223"/>
        <end position="1243"/>
    </location>
</feature>
<dbReference type="GO" id="GO:0005509">
    <property type="term" value="F:calcium ion binding"/>
    <property type="evidence" value="ECO:0007669"/>
    <property type="project" value="InterPro"/>
</dbReference>
<feature type="transmembrane region" description="Helical" evidence="9">
    <location>
        <begin position="1612"/>
        <end position="1632"/>
    </location>
</feature>
<dbReference type="Proteomes" id="UP000242188">
    <property type="component" value="Unassembled WGS sequence"/>
</dbReference>
<dbReference type="PROSITE" id="PS50095">
    <property type="entry name" value="PLAT"/>
    <property type="match status" value="1"/>
</dbReference>
<evidence type="ECO:0000256" key="2">
    <source>
        <dbReference type="ARBA" id="ARBA00007200"/>
    </source>
</evidence>
<name>A0A210PSA7_MIZYE</name>
<keyword evidence="12" id="KW-1185">Reference proteome</keyword>
<dbReference type="EMBL" id="NEDP02005529">
    <property type="protein sequence ID" value="OWF39370.1"/>
    <property type="molecule type" value="Genomic_DNA"/>
</dbReference>
<keyword evidence="4" id="KW-0732">Signal</keyword>
<keyword evidence="6 9" id="KW-0472">Membrane</keyword>
<organism evidence="11 12">
    <name type="scientific">Mizuhopecten yessoensis</name>
    <name type="common">Japanese scallop</name>
    <name type="synonym">Patinopecten yessoensis</name>
    <dbReference type="NCBI Taxonomy" id="6573"/>
    <lineage>
        <taxon>Eukaryota</taxon>
        <taxon>Metazoa</taxon>
        <taxon>Spiralia</taxon>
        <taxon>Lophotrochozoa</taxon>
        <taxon>Mollusca</taxon>
        <taxon>Bivalvia</taxon>
        <taxon>Autobranchia</taxon>
        <taxon>Pteriomorphia</taxon>
        <taxon>Pectinida</taxon>
        <taxon>Pectinoidea</taxon>
        <taxon>Pectinidae</taxon>
        <taxon>Mizuhopecten</taxon>
    </lineage>
</organism>
<dbReference type="GO" id="GO:0050982">
    <property type="term" value="P:detection of mechanical stimulus"/>
    <property type="evidence" value="ECO:0007669"/>
    <property type="project" value="TreeGrafter"/>
</dbReference>
<feature type="transmembrane region" description="Helical" evidence="9">
    <location>
        <begin position="1120"/>
        <end position="1143"/>
    </location>
</feature>
<evidence type="ECO:0000259" key="10">
    <source>
        <dbReference type="PROSITE" id="PS50095"/>
    </source>
</evidence>
<gene>
    <name evidence="11" type="ORF">KP79_PYT05279</name>
</gene>
<dbReference type="Pfam" id="PF01477">
    <property type="entry name" value="PLAT"/>
    <property type="match status" value="1"/>
</dbReference>
<proteinExistence type="inferred from homology"/>
<dbReference type="GO" id="GO:0005262">
    <property type="term" value="F:calcium channel activity"/>
    <property type="evidence" value="ECO:0007669"/>
    <property type="project" value="TreeGrafter"/>
</dbReference>
<dbReference type="SUPFAM" id="SSF49723">
    <property type="entry name" value="Lipase/lipooxygenase domain (PLAT/LH2 domain)"/>
    <property type="match status" value="1"/>
</dbReference>
<evidence type="ECO:0000256" key="9">
    <source>
        <dbReference type="SAM" id="Phobius"/>
    </source>
</evidence>
<dbReference type="Pfam" id="PF08016">
    <property type="entry name" value="PKD_channel"/>
    <property type="match status" value="1"/>
</dbReference>
<feature type="transmembrane region" description="Helical" evidence="9">
    <location>
        <begin position="1695"/>
        <end position="1718"/>
    </location>
</feature>
<evidence type="ECO:0000256" key="3">
    <source>
        <dbReference type="ARBA" id="ARBA00022692"/>
    </source>
</evidence>
<comment type="caution">
    <text evidence="8">Lacks conserved residue(s) required for the propagation of feature annotation.</text>
</comment>
<keyword evidence="5 9" id="KW-1133">Transmembrane helix</keyword>
<feature type="transmembrane region" description="Helical" evidence="9">
    <location>
        <begin position="1163"/>
        <end position="1186"/>
    </location>
</feature>
<evidence type="ECO:0000256" key="6">
    <source>
        <dbReference type="ARBA" id="ARBA00023136"/>
    </source>
</evidence>
<dbReference type="PANTHER" id="PTHR10877:SF194">
    <property type="entry name" value="LOCATION OF VULVA DEFECTIVE 1"/>
    <property type="match status" value="1"/>
</dbReference>
<keyword evidence="3 9" id="KW-0812">Transmembrane</keyword>
<sequence>MAYAVSSFVKLRNEFNNIGGIQTFEDDSGRNGSIGTADISCNEAFSVVGNGTAILKTSDFSKYKGYLVVLRVDEPLTLPAIFLQMISVEEGLRPIIKIKCEINCREKVAVQSNLKAVVICENCNKIDHLMYEWSLKEVSNDVIEDVKLTSDKTDTGKYYWIGTFKKHAIGTNQITFVLAKNVLNEASVYTLEVTVISPEYPTSARVGLDFVTNMKPYGGTCSVDPTQGVGMVSTFAVKCSGWKDESYRLSRNETLDLEVPLLYEYIQEINRTVNGSVKTIHSPLFMGNEDSATQLHLQQGESEFDYIVTILVRIRDSYGDFEENRDAVATVKRNESLVPNGDNDDETVTAIFEAYEEQFLPLKAGSNTVAMVQLIGSAGALLANITGYASENSTTKLRIMDKNAELMKKLRGSVSLGSKEALNSADTNNVLENVKACITNLAIVSDAILDDAVDTARVLTGDLEKLTLKRPFPVEDLENILNGILGTMDIIDTSITGIVPEVLIDPDEEILLEDIRLEYNANNPIINYTLTEEEEKERDAIIQEIYDNRVKQQSIVRERSKQANGTVPKMMNALVNSQDIIGRTLLTGEPEQIIERENVIISVEKMTGDTLNNATGFNKTGIRMTLNRNDTEDAGETEELQMQTALFNKIPHYHGVGASKLTSKGIMVAIKQSDGTRKNISMDMQISNEGVAFSKRYQPLYLPDDPDQMLYFVFNILSEDDAVLLYIQPDNFNPFDYSSYGLYEVYARYNQYPSTSTFDWSYSMNIRDWIDDQDGFKIFIPEKSLQAGKVYVALKPIPAPPPQAISNRMRKRRSADSNQTVTNQTAVSNTSNIFEPADVNFTMVIVTTGCRTWNEAETKWTSKGCMVLPFSTMNETVCRCSGETGNIFATTFFVPPNTIDFNAVWSKFDLQNAAVYGTLIGLFFCYVLLCVLARRYDKKDLQKWTTHFLSDTDRNDSYFYIINVTTGLRRGSGTKSNVSFVVAGEDSDSGVRILSDGKSQGFEHGCTKRFFMGTTEFLGDLSYIRVWHDNSGTDGNHSWYLNKITIDDPQLNKRYVFLCNKWLSYDHDDGMIDRILPVCGQDNLTKFGVLFSQRALHGLTEDHLWVSAFMRPERSSFTRVNRISCIMMLLLLTMITNAMFFSPDETNNTDAVSIGSLTFSLKTLYISMVGIVITTFPVVLVAVLFSNSKTRQHKKRKSKTDNSCSDDVFFTTDHLPLPAFVPYIAWMIVILALASSAFFLLLYSMEWGKATSEAWLTSFVLSFFESFLVVDPLKVVFVAAIFSLICRRPFDYHSANVNMEEVKKMASTFTGSSMRTFLSFRREVLSEKDDVADDTVEKAREQRLKEQRALTVFLELLFYIVFAFIVYSISYVNRDQRSFALKDHIYRGLNDSNGQFGYGKITDASSFIEWLNGTFFENYFPEAAYNGDAIGVRDKLFFSDLVNARIGPPRLRQVRMKRGKCPYDRLIENRDCIPNYDMYEEDEESYCVGWNDKTSAECNNPRLYSMNAWQYQRSEDIWGIPITGEYETYGGGGYVLKLDNGLANSRYIAEELVKYHWINRATRAIFLEFTLYNANTNLFLYMIFLTEFTENGGLLTWVDVYPFRAYQHTGALGAYALLCYFIYLIVLIYGTVKVVKKIIVQRLRFFKNLWNVTDLSCVILSYLGVVLWCLRYVFASQSMDIYYENKKAFINFQHVVIYDVSFNVIIGFIVFVATIRLLRIMGYNKRMTQLASVISNASADLSGFAIIFGIGFFGWVILGYLLFGTNLYEYRSIFTTLGSLSNSLIGKNKLDAMTRAAPNFANFYFFTYVIFVMLILMTMFSAILNSSITTVRSDMNKLPDTYGILDVLNKYMSGLRNFVFRSTNANARQNDRRTIYSPGSGHPRPKLDTTNIMRTVRDIFGNTYDDEECNEPIQAFDDICLDVPTQDNMQVGSHGFNIYCQEENTNETDEYIDALVFCKLPMEKSDKLLLQTKNTDSLPMSFL</sequence>
<evidence type="ECO:0000256" key="1">
    <source>
        <dbReference type="ARBA" id="ARBA00004141"/>
    </source>
</evidence>
<comment type="subcellular location">
    <subcellularLocation>
        <location evidence="1">Membrane</location>
        <topology evidence="1">Multi-pass membrane protein</topology>
    </subcellularLocation>
</comment>
<dbReference type="Pfam" id="PF20519">
    <property type="entry name" value="Polycystin_dom"/>
    <property type="match status" value="1"/>
</dbReference>
<keyword evidence="7" id="KW-0325">Glycoprotein</keyword>
<evidence type="ECO:0000313" key="11">
    <source>
        <dbReference type="EMBL" id="OWF39370.1"/>
    </source>
</evidence>
<comment type="caution">
    <text evidence="11">The sequence shown here is derived from an EMBL/GenBank/DDBJ whole genome shotgun (WGS) entry which is preliminary data.</text>
</comment>
<dbReference type="Pfam" id="PF02010">
    <property type="entry name" value="REJ"/>
    <property type="match status" value="1"/>
</dbReference>
<feature type="transmembrane region" description="Helical" evidence="9">
    <location>
        <begin position="1803"/>
        <end position="1824"/>
    </location>
</feature>
<evidence type="ECO:0000256" key="7">
    <source>
        <dbReference type="ARBA" id="ARBA00023180"/>
    </source>
</evidence>
<dbReference type="InterPro" id="IPR036392">
    <property type="entry name" value="PLAT/LH2_dom_sf"/>
</dbReference>
<dbReference type="PANTHER" id="PTHR10877">
    <property type="entry name" value="POLYCYSTIN FAMILY MEMBER"/>
    <property type="match status" value="1"/>
</dbReference>
<dbReference type="SMART" id="SM00308">
    <property type="entry name" value="LH2"/>
    <property type="match status" value="1"/>
</dbReference>
<accession>A0A210PSA7</accession>
<dbReference type="Gene3D" id="2.60.60.20">
    <property type="entry name" value="PLAT/LH2 domain"/>
    <property type="match status" value="1"/>
</dbReference>
<dbReference type="InterPro" id="IPR046791">
    <property type="entry name" value="Polycystin_dom"/>
</dbReference>
<feature type="transmembrane region" description="Helical" evidence="9">
    <location>
        <begin position="1263"/>
        <end position="1285"/>
    </location>
</feature>
<dbReference type="FunFam" id="2.60.60.20:FF:000022">
    <property type="entry name" value="Uncharacterized protein"/>
    <property type="match status" value="1"/>
</dbReference>
<protein>
    <submittedName>
        <fullName evidence="11">Polycystic kidney disease protein 1-like 2</fullName>
    </submittedName>
</protein>
<dbReference type="InterPro" id="IPR001024">
    <property type="entry name" value="PLAT/LH2_dom"/>
</dbReference>
<evidence type="ECO:0000313" key="12">
    <source>
        <dbReference type="Proteomes" id="UP000242188"/>
    </source>
</evidence>
<feature type="transmembrane region" description="Helical" evidence="9">
    <location>
        <begin position="1349"/>
        <end position="1369"/>
    </location>
</feature>
<evidence type="ECO:0000256" key="5">
    <source>
        <dbReference type="ARBA" id="ARBA00022989"/>
    </source>
</evidence>
<feature type="transmembrane region" description="Helical" evidence="9">
    <location>
        <begin position="913"/>
        <end position="933"/>
    </location>
</feature>
<comment type="similarity">
    <text evidence="2">Belongs to the polycystin family.</text>
</comment>
<feature type="domain" description="PLAT" evidence="10">
    <location>
        <begin position="958"/>
        <end position="1077"/>
    </location>
</feature>
<dbReference type="OrthoDB" id="10039908at2759"/>
<dbReference type="InterPro" id="IPR002859">
    <property type="entry name" value="PKD/REJ-like"/>
</dbReference>
<feature type="transmembrane region" description="Helical" evidence="9">
    <location>
        <begin position="1652"/>
        <end position="1675"/>
    </location>
</feature>
<dbReference type="PRINTS" id="PR01433">
    <property type="entry name" value="POLYCYSTIN2"/>
</dbReference>
<reference evidence="11 12" key="1">
    <citation type="journal article" date="2017" name="Nat. Ecol. Evol.">
        <title>Scallop genome provides insights into evolution of bilaterian karyotype and development.</title>
        <authorList>
            <person name="Wang S."/>
            <person name="Zhang J."/>
            <person name="Jiao W."/>
            <person name="Li J."/>
            <person name="Xun X."/>
            <person name="Sun Y."/>
            <person name="Guo X."/>
            <person name="Huan P."/>
            <person name="Dong B."/>
            <person name="Zhang L."/>
            <person name="Hu X."/>
            <person name="Sun X."/>
            <person name="Wang J."/>
            <person name="Zhao C."/>
            <person name="Wang Y."/>
            <person name="Wang D."/>
            <person name="Huang X."/>
            <person name="Wang R."/>
            <person name="Lv J."/>
            <person name="Li Y."/>
            <person name="Zhang Z."/>
            <person name="Liu B."/>
            <person name="Lu W."/>
            <person name="Hui Y."/>
            <person name="Liang J."/>
            <person name="Zhou Z."/>
            <person name="Hou R."/>
            <person name="Li X."/>
            <person name="Liu Y."/>
            <person name="Li H."/>
            <person name="Ning X."/>
            <person name="Lin Y."/>
            <person name="Zhao L."/>
            <person name="Xing Q."/>
            <person name="Dou J."/>
            <person name="Li Y."/>
            <person name="Mao J."/>
            <person name="Guo H."/>
            <person name="Dou H."/>
            <person name="Li T."/>
            <person name="Mu C."/>
            <person name="Jiang W."/>
            <person name="Fu Q."/>
            <person name="Fu X."/>
            <person name="Miao Y."/>
            <person name="Liu J."/>
            <person name="Yu Q."/>
            <person name="Li R."/>
            <person name="Liao H."/>
            <person name="Li X."/>
            <person name="Kong Y."/>
            <person name="Jiang Z."/>
            <person name="Chourrout D."/>
            <person name="Li R."/>
            <person name="Bao Z."/>
        </authorList>
    </citation>
    <scope>NUCLEOTIDE SEQUENCE [LARGE SCALE GENOMIC DNA]</scope>
    <source>
        <strain evidence="11 12">PY_sf001</strain>
    </source>
</reference>
<dbReference type="InterPro" id="IPR051223">
    <property type="entry name" value="Polycystin"/>
</dbReference>
<dbReference type="InterPro" id="IPR003915">
    <property type="entry name" value="PKD_2"/>
</dbReference>
<evidence type="ECO:0000256" key="4">
    <source>
        <dbReference type="ARBA" id="ARBA00022729"/>
    </source>
</evidence>
<dbReference type="InterPro" id="IPR013122">
    <property type="entry name" value="PKD1_2_channel"/>
</dbReference>
<dbReference type="GO" id="GO:0016020">
    <property type="term" value="C:membrane"/>
    <property type="evidence" value="ECO:0007669"/>
    <property type="project" value="UniProtKB-SubCell"/>
</dbReference>
<feature type="transmembrane region" description="Helical" evidence="9">
    <location>
        <begin position="1739"/>
        <end position="1763"/>
    </location>
</feature>